<dbReference type="PANTHER" id="PTHR10357">
    <property type="entry name" value="ALPHA-AMYLASE FAMILY MEMBER"/>
    <property type="match status" value="1"/>
</dbReference>
<dbReference type="Gene3D" id="3.20.20.80">
    <property type="entry name" value="Glycosidases"/>
    <property type="match status" value="1"/>
</dbReference>
<dbReference type="InterPro" id="IPR045857">
    <property type="entry name" value="O16G_dom_2"/>
</dbReference>
<protein>
    <submittedName>
        <fullName evidence="3">Maltose alpha-D-glucosyltransferase/ alpha-amylase</fullName>
    </submittedName>
</protein>
<evidence type="ECO:0000313" key="4">
    <source>
        <dbReference type="Proteomes" id="UP000199632"/>
    </source>
</evidence>
<dbReference type="EMBL" id="FNQB01000002">
    <property type="protein sequence ID" value="SDZ34904.1"/>
    <property type="molecule type" value="Genomic_DNA"/>
</dbReference>
<feature type="domain" description="Glycosyl hydrolase family 13 catalytic" evidence="2">
    <location>
        <begin position="21"/>
        <end position="396"/>
    </location>
</feature>
<evidence type="ECO:0000256" key="1">
    <source>
        <dbReference type="ARBA" id="ARBA00008061"/>
    </source>
</evidence>
<keyword evidence="3" id="KW-0808">Transferase</keyword>
<sequence length="531" mass="58183">MNAVNEPRTAPAWLADAILYQIYPQSFADSNGDGIGDLAGVLERLDYLQWLGVDTVWFSPLFRSPFADAGYDVSDYLSVAPRYGSNDDLAAVAEAARSRGIRVMLDLVAGHTSDQHPWFRAWADDPDDDRYIWSPKVGSPAGAWAPTPGSRGGYFMLNFYPCQPALNFGYARDDAREPWRQPVDAPGPRANREALREIMAYWFDRGISGFRVDMASSLVKDDPGYVETGRLWGEMRTWIDRAYPDNVLIPEWGDPAVAVPAGFHADFFLHFRGNALLSLWHLGVGTADPSWPAEPAFFDAEGLGAITEFVTQWQNAAELIGGTGHIALPTANHDYARLVTGSRSREHVGAAYAFLMTWPTLPTIYYGDEIGMRYIPDMPDKEGSMLAPLNNRTGSRTPMQWDASPNAGFSTAPADQLYLPIDPDPARPTVAAQRDDEGSLLNLVRRLIALRRATPALGSSAPVEVLHPGYPFVYTRGGTHLVAINPRREPATASLPAGLVGDGVRALEVHGARLAETEVKIDGFGYGIYAL</sequence>
<evidence type="ECO:0000313" key="3">
    <source>
        <dbReference type="EMBL" id="SDZ34904.1"/>
    </source>
</evidence>
<dbReference type="GO" id="GO:0004556">
    <property type="term" value="F:alpha-amylase activity"/>
    <property type="evidence" value="ECO:0007669"/>
    <property type="project" value="TreeGrafter"/>
</dbReference>
<dbReference type="STRING" id="137265.SAMN05421684_4766"/>
<name>A0A1H3SAF4_9ACTN</name>
<accession>A0A1H3SAF4</accession>
<gene>
    <name evidence="3" type="ORF">SAMN05421684_4766</name>
</gene>
<dbReference type="PANTHER" id="PTHR10357:SF179">
    <property type="entry name" value="NEUTRAL AND BASIC AMINO ACID TRANSPORT PROTEIN RBAT"/>
    <property type="match status" value="1"/>
</dbReference>
<dbReference type="InterPro" id="IPR017853">
    <property type="entry name" value="GH"/>
</dbReference>
<dbReference type="GO" id="GO:0016740">
    <property type="term" value="F:transferase activity"/>
    <property type="evidence" value="ECO:0007669"/>
    <property type="project" value="UniProtKB-KW"/>
</dbReference>
<comment type="similarity">
    <text evidence="1">Belongs to the glycosyl hydrolase 13 family.</text>
</comment>
<dbReference type="AlphaFoldDB" id="A0A1H3SAF4"/>
<dbReference type="Pfam" id="PF00128">
    <property type="entry name" value="Alpha-amylase"/>
    <property type="match status" value="1"/>
</dbReference>
<proteinExistence type="inferred from homology"/>
<dbReference type="Proteomes" id="UP000199632">
    <property type="component" value="Unassembled WGS sequence"/>
</dbReference>
<dbReference type="SMART" id="SM00642">
    <property type="entry name" value="Aamy"/>
    <property type="match status" value="1"/>
</dbReference>
<organism evidence="3 4">
    <name type="scientific">Asanoa ishikariensis</name>
    <dbReference type="NCBI Taxonomy" id="137265"/>
    <lineage>
        <taxon>Bacteria</taxon>
        <taxon>Bacillati</taxon>
        <taxon>Actinomycetota</taxon>
        <taxon>Actinomycetes</taxon>
        <taxon>Micromonosporales</taxon>
        <taxon>Micromonosporaceae</taxon>
        <taxon>Asanoa</taxon>
    </lineage>
</organism>
<dbReference type="SUPFAM" id="SSF51445">
    <property type="entry name" value="(Trans)glycosidases"/>
    <property type="match status" value="1"/>
</dbReference>
<keyword evidence="4" id="KW-1185">Reference proteome</keyword>
<evidence type="ECO:0000259" key="2">
    <source>
        <dbReference type="SMART" id="SM00642"/>
    </source>
</evidence>
<dbReference type="InterPro" id="IPR006047">
    <property type="entry name" value="GH13_cat_dom"/>
</dbReference>
<dbReference type="Gene3D" id="3.90.400.10">
    <property type="entry name" value="Oligo-1,6-glucosidase, Domain 2"/>
    <property type="match status" value="1"/>
</dbReference>
<dbReference type="GO" id="GO:0009313">
    <property type="term" value="P:oligosaccharide catabolic process"/>
    <property type="evidence" value="ECO:0007669"/>
    <property type="project" value="TreeGrafter"/>
</dbReference>
<reference evidence="4" key="1">
    <citation type="submission" date="2016-10" db="EMBL/GenBank/DDBJ databases">
        <authorList>
            <person name="Varghese N."/>
            <person name="Submissions S."/>
        </authorList>
    </citation>
    <scope>NUCLEOTIDE SEQUENCE [LARGE SCALE GENOMIC DNA]</scope>
    <source>
        <strain evidence="4">DSM 44718</strain>
    </source>
</reference>